<name>A0A1Q8YEG7_9BURK</name>
<evidence type="ECO:0000313" key="1">
    <source>
        <dbReference type="EMBL" id="OLP06428.1"/>
    </source>
</evidence>
<accession>A0A1Q8YEG7</accession>
<comment type="caution">
    <text evidence="1">The sequence shown here is derived from an EMBL/GenBank/DDBJ whole genome shotgun (WGS) entry which is preliminary data.</text>
</comment>
<dbReference type="EMBL" id="MSYM01000013">
    <property type="protein sequence ID" value="OLP06428.1"/>
    <property type="molecule type" value="Genomic_DNA"/>
</dbReference>
<protein>
    <submittedName>
        <fullName evidence="1">Uncharacterized protein</fullName>
    </submittedName>
</protein>
<proteinExistence type="predicted"/>
<dbReference type="AlphaFoldDB" id="A0A1Q8YEG7"/>
<organism evidence="1 2">
    <name type="scientific">Rhodoferax antarcticus ANT.BR</name>
    <dbReference type="NCBI Taxonomy" id="1111071"/>
    <lineage>
        <taxon>Bacteria</taxon>
        <taxon>Pseudomonadati</taxon>
        <taxon>Pseudomonadota</taxon>
        <taxon>Betaproteobacteria</taxon>
        <taxon>Burkholderiales</taxon>
        <taxon>Comamonadaceae</taxon>
        <taxon>Rhodoferax</taxon>
    </lineage>
</organism>
<gene>
    <name evidence="1" type="ORF">BLL52_2664</name>
</gene>
<keyword evidence="2" id="KW-1185">Reference proteome</keyword>
<evidence type="ECO:0000313" key="2">
    <source>
        <dbReference type="Proteomes" id="UP000185911"/>
    </source>
</evidence>
<dbReference type="Proteomes" id="UP000185911">
    <property type="component" value="Unassembled WGS sequence"/>
</dbReference>
<sequence>MIVIFQRVTPGLSTSRCQLRVTDIDVMQSEIDTARISCCFYLTVDFLNGKFLVYHSK</sequence>
<reference evidence="1 2" key="1">
    <citation type="submission" date="2017-01" db="EMBL/GenBank/DDBJ databases">
        <title>Genome sequence of Rhodoferax antarcticus ANT.BR, a psychrophilic purple nonsulfur bacterium from an Antarctic microbial mat.</title>
        <authorList>
            <person name="Baker J."/>
            <person name="Riester C."/>
            <person name="Skinner B."/>
            <person name="Newell A."/>
            <person name="Swingley W."/>
            <person name="Madigan M."/>
            <person name="Jung D."/>
            <person name="Asao M."/>
            <person name="Chen M."/>
            <person name="Loughlin P."/>
            <person name="Pan H."/>
            <person name="Lin S."/>
            <person name="Li N."/>
            <person name="Shaw J."/>
            <person name="Prado M."/>
            <person name="Sherman C."/>
            <person name="Li X."/>
            <person name="Tang J."/>
            <person name="Blankenship R."/>
            <person name="Zhao T."/>
            <person name="Touchman J."/>
            <person name="Sattley M."/>
        </authorList>
    </citation>
    <scope>NUCLEOTIDE SEQUENCE [LARGE SCALE GENOMIC DNA]</scope>
    <source>
        <strain evidence="1 2">ANT.BR</strain>
    </source>
</reference>